<evidence type="ECO:0000313" key="1">
    <source>
        <dbReference type="EMBL" id="ABZ70944.1"/>
    </source>
</evidence>
<dbReference type="eggNOG" id="COG3500">
    <property type="taxonomic scope" value="Bacteria"/>
</dbReference>
<dbReference type="STRING" id="366602.Caul_1815"/>
<dbReference type="SUPFAM" id="SSF69279">
    <property type="entry name" value="Phage tail proteins"/>
    <property type="match status" value="1"/>
</dbReference>
<accession>B0T4J2</accession>
<dbReference type="EMBL" id="CP000927">
    <property type="protein sequence ID" value="ABZ70944.1"/>
    <property type="molecule type" value="Genomic_DNA"/>
</dbReference>
<sequence>MTFPIGVQMLVLCGSQEVPTPLGPILTDLLISAEVTEVADGQAGFRLVFGGERDSQGVGTEYAVIDDGRLQPGKRVIVAAVAGADPAPLIDGLVTDVWLDPGATPGSARVVISGADLSVAMDLAERITSYPDMNEAMIVEEIVARYARFAIVPEVIPPLEMELPTPVQRTPIQHGTDLDYLYAMADRFGYTFTVRPGLVPGTNVARWGPPIRIGTPFSALTVGGSTLDNVESLTFILDGRSAITVEGVVPDTTGLTSDVPIAAPLSTLEPPLSMSTPYPDGAMLRSRQPRGGEGQSLIRAMALAQGRVNRSANRVARAEGTLEVPSYGQVLRAGSIVGVRGAGLSFDGFWAVDKVVHQLRRQAYRQSFSLTRDGTGALLPAVVP</sequence>
<name>B0T4J2_CAUSK</name>
<protein>
    <recommendedName>
        <fullName evidence="2">Phage protein D</fullName>
    </recommendedName>
</protein>
<dbReference type="OrthoDB" id="262740at2"/>
<organism evidence="1">
    <name type="scientific">Caulobacter sp. (strain K31)</name>
    <dbReference type="NCBI Taxonomy" id="366602"/>
    <lineage>
        <taxon>Bacteria</taxon>
        <taxon>Pseudomonadati</taxon>
        <taxon>Pseudomonadota</taxon>
        <taxon>Alphaproteobacteria</taxon>
        <taxon>Caulobacterales</taxon>
        <taxon>Caulobacteraceae</taxon>
        <taxon>Caulobacter</taxon>
    </lineage>
</organism>
<dbReference type="KEGG" id="cak:Caul_1815"/>
<reference evidence="1" key="1">
    <citation type="submission" date="2008-01" db="EMBL/GenBank/DDBJ databases">
        <title>Complete sequence of chromosome of Caulobacter sp. K31.</title>
        <authorList>
            <consortium name="US DOE Joint Genome Institute"/>
            <person name="Copeland A."/>
            <person name="Lucas S."/>
            <person name="Lapidus A."/>
            <person name="Barry K."/>
            <person name="Glavina del Rio T."/>
            <person name="Dalin E."/>
            <person name="Tice H."/>
            <person name="Pitluck S."/>
            <person name="Bruce D."/>
            <person name="Goodwin L."/>
            <person name="Thompson L.S."/>
            <person name="Brettin T."/>
            <person name="Detter J.C."/>
            <person name="Han C."/>
            <person name="Schmutz J."/>
            <person name="Larimer F."/>
            <person name="Land M."/>
            <person name="Hauser L."/>
            <person name="Kyrpides N."/>
            <person name="Kim E."/>
            <person name="Stephens C."/>
            <person name="Richardson P."/>
        </authorList>
    </citation>
    <scope>NUCLEOTIDE SEQUENCE [LARGE SCALE GENOMIC DNA]</scope>
    <source>
        <strain evidence="1">K31</strain>
    </source>
</reference>
<gene>
    <name evidence="1" type="ordered locus">Caul_1815</name>
</gene>
<evidence type="ECO:0008006" key="2">
    <source>
        <dbReference type="Google" id="ProtNLM"/>
    </source>
</evidence>
<proteinExistence type="predicted"/>
<dbReference type="AlphaFoldDB" id="B0T4J2"/>
<dbReference type="HOGENOM" id="CLU_730987_0_0_5"/>